<name>A0A2R6QG19_ACTCC</name>
<dbReference type="InParanoid" id="A0A2R6QG19"/>
<evidence type="ECO:0000313" key="4">
    <source>
        <dbReference type="Proteomes" id="UP000241394"/>
    </source>
</evidence>
<dbReference type="Gramene" id="PSS07587">
    <property type="protein sequence ID" value="PSS07587"/>
    <property type="gene ID" value="CEY00_Acc17937"/>
</dbReference>
<evidence type="ECO:0000313" key="3">
    <source>
        <dbReference type="EMBL" id="PSS07587.1"/>
    </source>
</evidence>
<feature type="region of interest" description="Disordered" evidence="1">
    <location>
        <begin position="1"/>
        <end position="44"/>
    </location>
</feature>
<dbReference type="PANTHER" id="PTHR33116:SF84">
    <property type="entry name" value="RNA-DIRECTED DNA POLYMERASE"/>
    <property type="match status" value="1"/>
</dbReference>
<sequence length="255" mass="28615">MSHMVKQARLTPLVTNQQPPSPAMPTDAITYTNGSPPSPSPTPTAAAVSISYTMANVDLGIRRNGCCSFLRHCRILSPEIRRKTPGLAIRRCLEALSSPLPHKFASYRSIIARPLRSPDSHITPRHSFTLWLGLKDRLQTRDKLPELIEEKVCPLCSAADETIGYLFFQCVIGNQVWSQIKQWLGITRAMTTLKSAVKWIIKEARGTWVKSKAKKIGLACSVYYIWETRNERIFEELKSSVIYLQLSPATVMDGC</sequence>
<reference evidence="3 4" key="1">
    <citation type="submission" date="2017-07" db="EMBL/GenBank/DDBJ databases">
        <title>An improved, manually edited Actinidia chinensis var. chinensis (kiwifruit) genome highlights the challenges associated with draft genomes and gene prediction in plants.</title>
        <authorList>
            <person name="Pilkington S."/>
            <person name="Crowhurst R."/>
            <person name="Hilario E."/>
            <person name="Nardozza S."/>
            <person name="Fraser L."/>
            <person name="Peng Y."/>
            <person name="Gunaseelan K."/>
            <person name="Simpson R."/>
            <person name="Tahir J."/>
            <person name="Deroles S."/>
            <person name="Templeton K."/>
            <person name="Luo Z."/>
            <person name="Davy M."/>
            <person name="Cheng C."/>
            <person name="Mcneilage M."/>
            <person name="Scaglione D."/>
            <person name="Liu Y."/>
            <person name="Zhang Q."/>
            <person name="Datson P."/>
            <person name="De Silva N."/>
            <person name="Gardiner S."/>
            <person name="Bassett H."/>
            <person name="Chagne D."/>
            <person name="Mccallum J."/>
            <person name="Dzierzon H."/>
            <person name="Deng C."/>
            <person name="Wang Y.-Y."/>
            <person name="Barron N."/>
            <person name="Manako K."/>
            <person name="Bowen J."/>
            <person name="Foster T."/>
            <person name="Erridge Z."/>
            <person name="Tiffin H."/>
            <person name="Waite C."/>
            <person name="Davies K."/>
            <person name="Grierson E."/>
            <person name="Laing W."/>
            <person name="Kirk R."/>
            <person name="Chen X."/>
            <person name="Wood M."/>
            <person name="Montefiori M."/>
            <person name="Brummell D."/>
            <person name="Schwinn K."/>
            <person name="Catanach A."/>
            <person name="Fullerton C."/>
            <person name="Li D."/>
            <person name="Meiyalaghan S."/>
            <person name="Nieuwenhuizen N."/>
            <person name="Read N."/>
            <person name="Prakash R."/>
            <person name="Hunter D."/>
            <person name="Zhang H."/>
            <person name="Mckenzie M."/>
            <person name="Knabel M."/>
            <person name="Harris A."/>
            <person name="Allan A."/>
            <person name="Chen A."/>
            <person name="Janssen B."/>
            <person name="Plunkett B."/>
            <person name="Dwamena C."/>
            <person name="Voogd C."/>
            <person name="Leif D."/>
            <person name="Lafferty D."/>
            <person name="Souleyre E."/>
            <person name="Varkonyi-Gasic E."/>
            <person name="Gambi F."/>
            <person name="Hanley J."/>
            <person name="Yao J.-L."/>
            <person name="Cheung J."/>
            <person name="David K."/>
            <person name="Warren B."/>
            <person name="Marsh K."/>
            <person name="Snowden K."/>
            <person name="Lin-Wang K."/>
            <person name="Brian L."/>
            <person name="Martinez-Sanchez M."/>
            <person name="Wang M."/>
            <person name="Ileperuma N."/>
            <person name="Macnee N."/>
            <person name="Campin R."/>
            <person name="Mcatee P."/>
            <person name="Drummond R."/>
            <person name="Espley R."/>
            <person name="Ireland H."/>
            <person name="Wu R."/>
            <person name="Atkinson R."/>
            <person name="Karunairetnam S."/>
            <person name="Bulley S."/>
            <person name="Chunkath S."/>
            <person name="Hanley Z."/>
            <person name="Storey R."/>
            <person name="Thrimawithana A."/>
            <person name="Thomson S."/>
            <person name="David C."/>
            <person name="Testolin R."/>
        </authorList>
    </citation>
    <scope>NUCLEOTIDE SEQUENCE [LARGE SCALE GENOMIC DNA]</scope>
    <source>
        <strain evidence="4">cv. Red5</strain>
        <tissue evidence="3">Young leaf</tissue>
    </source>
</reference>
<gene>
    <name evidence="3" type="ORF">CEY00_Acc17937</name>
</gene>
<organism evidence="3 4">
    <name type="scientific">Actinidia chinensis var. chinensis</name>
    <name type="common">Chinese soft-hair kiwi</name>
    <dbReference type="NCBI Taxonomy" id="1590841"/>
    <lineage>
        <taxon>Eukaryota</taxon>
        <taxon>Viridiplantae</taxon>
        <taxon>Streptophyta</taxon>
        <taxon>Embryophyta</taxon>
        <taxon>Tracheophyta</taxon>
        <taxon>Spermatophyta</taxon>
        <taxon>Magnoliopsida</taxon>
        <taxon>eudicotyledons</taxon>
        <taxon>Gunneridae</taxon>
        <taxon>Pentapetalae</taxon>
        <taxon>asterids</taxon>
        <taxon>Ericales</taxon>
        <taxon>Actinidiaceae</taxon>
        <taxon>Actinidia</taxon>
    </lineage>
</organism>
<feature type="domain" description="Reverse transcriptase zinc-binding" evidence="2">
    <location>
        <begin position="120"/>
        <end position="177"/>
    </location>
</feature>
<evidence type="ECO:0000256" key="1">
    <source>
        <dbReference type="SAM" id="MobiDB-lite"/>
    </source>
</evidence>
<dbReference type="EMBL" id="NKQK01000016">
    <property type="protein sequence ID" value="PSS07587.1"/>
    <property type="molecule type" value="Genomic_DNA"/>
</dbReference>
<evidence type="ECO:0000259" key="2">
    <source>
        <dbReference type="Pfam" id="PF13966"/>
    </source>
</evidence>
<accession>A0A2R6QG19</accession>
<protein>
    <submittedName>
        <fullName evidence="3">LOB domain-containing protein</fullName>
    </submittedName>
</protein>
<keyword evidence="4" id="KW-1185">Reference proteome</keyword>
<dbReference type="Pfam" id="PF13966">
    <property type="entry name" value="zf-RVT"/>
    <property type="match status" value="1"/>
</dbReference>
<dbReference type="Proteomes" id="UP000241394">
    <property type="component" value="Chromosome LG16"/>
</dbReference>
<proteinExistence type="predicted"/>
<reference evidence="4" key="2">
    <citation type="journal article" date="2018" name="BMC Genomics">
        <title>A manually annotated Actinidia chinensis var. chinensis (kiwifruit) genome highlights the challenges associated with draft genomes and gene prediction in plants.</title>
        <authorList>
            <person name="Pilkington S.M."/>
            <person name="Crowhurst R."/>
            <person name="Hilario E."/>
            <person name="Nardozza S."/>
            <person name="Fraser L."/>
            <person name="Peng Y."/>
            <person name="Gunaseelan K."/>
            <person name="Simpson R."/>
            <person name="Tahir J."/>
            <person name="Deroles S.C."/>
            <person name="Templeton K."/>
            <person name="Luo Z."/>
            <person name="Davy M."/>
            <person name="Cheng C."/>
            <person name="McNeilage M."/>
            <person name="Scaglione D."/>
            <person name="Liu Y."/>
            <person name="Zhang Q."/>
            <person name="Datson P."/>
            <person name="De Silva N."/>
            <person name="Gardiner S.E."/>
            <person name="Bassett H."/>
            <person name="Chagne D."/>
            <person name="McCallum J."/>
            <person name="Dzierzon H."/>
            <person name="Deng C."/>
            <person name="Wang Y.Y."/>
            <person name="Barron L."/>
            <person name="Manako K."/>
            <person name="Bowen J."/>
            <person name="Foster T.M."/>
            <person name="Erridge Z.A."/>
            <person name="Tiffin H."/>
            <person name="Waite C.N."/>
            <person name="Davies K.M."/>
            <person name="Grierson E.P."/>
            <person name="Laing W.A."/>
            <person name="Kirk R."/>
            <person name="Chen X."/>
            <person name="Wood M."/>
            <person name="Montefiori M."/>
            <person name="Brummell D.A."/>
            <person name="Schwinn K.E."/>
            <person name="Catanach A."/>
            <person name="Fullerton C."/>
            <person name="Li D."/>
            <person name="Meiyalaghan S."/>
            <person name="Nieuwenhuizen N."/>
            <person name="Read N."/>
            <person name="Prakash R."/>
            <person name="Hunter D."/>
            <person name="Zhang H."/>
            <person name="McKenzie M."/>
            <person name="Knabel M."/>
            <person name="Harris A."/>
            <person name="Allan A.C."/>
            <person name="Gleave A."/>
            <person name="Chen A."/>
            <person name="Janssen B.J."/>
            <person name="Plunkett B."/>
            <person name="Ampomah-Dwamena C."/>
            <person name="Voogd C."/>
            <person name="Leif D."/>
            <person name="Lafferty D."/>
            <person name="Souleyre E.J.F."/>
            <person name="Varkonyi-Gasic E."/>
            <person name="Gambi F."/>
            <person name="Hanley J."/>
            <person name="Yao J.L."/>
            <person name="Cheung J."/>
            <person name="David K.M."/>
            <person name="Warren B."/>
            <person name="Marsh K."/>
            <person name="Snowden K.C."/>
            <person name="Lin-Wang K."/>
            <person name="Brian L."/>
            <person name="Martinez-Sanchez M."/>
            <person name="Wang M."/>
            <person name="Ileperuma N."/>
            <person name="Macnee N."/>
            <person name="Campin R."/>
            <person name="McAtee P."/>
            <person name="Drummond R.S.M."/>
            <person name="Espley R.V."/>
            <person name="Ireland H.S."/>
            <person name="Wu R."/>
            <person name="Atkinson R.G."/>
            <person name="Karunairetnam S."/>
            <person name="Bulley S."/>
            <person name="Chunkath S."/>
            <person name="Hanley Z."/>
            <person name="Storey R."/>
            <person name="Thrimawithana A.H."/>
            <person name="Thomson S."/>
            <person name="David C."/>
            <person name="Testolin R."/>
            <person name="Huang H."/>
            <person name="Hellens R.P."/>
            <person name="Schaffer R.J."/>
        </authorList>
    </citation>
    <scope>NUCLEOTIDE SEQUENCE [LARGE SCALE GENOMIC DNA]</scope>
    <source>
        <strain evidence="4">cv. Red5</strain>
    </source>
</reference>
<dbReference type="PANTHER" id="PTHR33116">
    <property type="entry name" value="REVERSE TRANSCRIPTASE ZINC-BINDING DOMAIN-CONTAINING PROTEIN-RELATED-RELATED"/>
    <property type="match status" value="1"/>
</dbReference>
<comment type="caution">
    <text evidence="3">The sequence shown here is derived from an EMBL/GenBank/DDBJ whole genome shotgun (WGS) entry which is preliminary data.</text>
</comment>
<dbReference type="OrthoDB" id="1622315at2759"/>
<dbReference type="InterPro" id="IPR026960">
    <property type="entry name" value="RVT-Znf"/>
</dbReference>
<dbReference type="AlphaFoldDB" id="A0A2R6QG19"/>
<dbReference type="STRING" id="1590841.A0A2R6QG19"/>